<dbReference type="InterPro" id="IPR007219">
    <property type="entry name" value="XnlR_reg_dom"/>
</dbReference>
<dbReference type="VEuPathDB" id="FungiDB:AAP_02114"/>
<feature type="domain" description="Zn(2)-C6 fungal-type" evidence="7">
    <location>
        <begin position="135"/>
        <end position="163"/>
    </location>
</feature>
<evidence type="ECO:0000256" key="2">
    <source>
        <dbReference type="ARBA" id="ARBA00023015"/>
    </source>
</evidence>
<feature type="compositionally biased region" description="Polar residues" evidence="6">
    <location>
        <begin position="813"/>
        <end position="825"/>
    </location>
</feature>
<dbReference type="PROSITE" id="PS00463">
    <property type="entry name" value="ZN2_CY6_FUNGAL_1"/>
    <property type="match status" value="1"/>
</dbReference>
<keyword evidence="1" id="KW-0479">Metal-binding</keyword>
<dbReference type="GO" id="GO:0000981">
    <property type="term" value="F:DNA-binding transcription factor activity, RNA polymerase II-specific"/>
    <property type="evidence" value="ECO:0007669"/>
    <property type="project" value="InterPro"/>
</dbReference>
<feature type="compositionally biased region" description="Basic and acidic residues" evidence="6">
    <location>
        <begin position="69"/>
        <end position="78"/>
    </location>
</feature>
<evidence type="ECO:0000256" key="4">
    <source>
        <dbReference type="ARBA" id="ARBA00023163"/>
    </source>
</evidence>
<dbReference type="GO" id="GO:0003677">
    <property type="term" value="F:DNA binding"/>
    <property type="evidence" value="ECO:0007669"/>
    <property type="project" value="UniProtKB-KW"/>
</dbReference>
<dbReference type="EMBL" id="AZGZ01000007">
    <property type="protein sequence ID" value="KZZ94021.1"/>
    <property type="molecule type" value="Genomic_DNA"/>
</dbReference>
<dbReference type="CDD" id="cd00067">
    <property type="entry name" value="GAL4"/>
    <property type="match status" value="1"/>
</dbReference>
<dbReference type="PANTHER" id="PTHR47783">
    <property type="entry name" value="ZN(II)2CYS6 TRANSCRIPTION FACTOR (EUROFUNG)-RELATED"/>
    <property type="match status" value="1"/>
</dbReference>
<proteinExistence type="predicted"/>
<dbReference type="Gene3D" id="4.10.240.10">
    <property type="entry name" value="Zn(2)-C6 fungal-type DNA-binding domain"/>
    <property type="match status" value="1"/>
</dbReference>
<feature type="compositionally biased region" description="Basic and acidic residues" evidence="6">
    <location>
        <begin position="23"/>
        <end position="38"/>
    </location>
</feature>
<dbReference type="GO" id="GO:0006351">
    <property type="term" value="P:DNA-templated transcription"/>
    <property type="evidence" value="ECO:0007669"/>
    <property type="project" value="InterPro"/>
</dbReference>
<dbReference type="InterPro" id="IPR036864">
    <property type="entry name" value="Zn2-C6_fun-type_DNA-bd_sf"/>
</dbReference>
<evidence type="ECO:0000256" key="6">
    <source>
        <dbReference type="SAM" id="MobiDB-lite"/>
    </source>
</evidence>
<feature type="compositionally biased region" description="Low complexity" evidence="6">
    <location>
        <begin position="277"/>
        <end position="297"/>
    </location>
</feature>
<keyword evidence="9" id="KW-1185">Reference proteome</keyword>
<dbReference type="Pfam" id="PF04082">
    <property type="entry name" value="Fungal_trans"/>
    <property type="match status" value="1"/>
</dbReference>
<evidence type="ECO:0000313" key="9">
    <source>
        <dbReference type="Proteomes" id="UP000242877"/>
    </source>
</evidence>
<organism evidence="8 9">
    <name type="scientific">Ascosphaera apis ARSEF 7405</name>
    <dbReference type="NCBI Taxonomy" id="392613"/>
    <lineage>
        <taxon>Eukaryota</taxon>
        <taxon>Fungi</taxon>
        <taxon>Dikarya</taxon>
        <taxon>Ascomycota</taxon>
        <taxon>Pezizomycotina</taxon>
        <taxon>Eurotiomycetes</taxon>
        <taxon>Eurotiomycetidae</taxon>
        <taxon>Onygenales</taxon>
        <taxon>Ascosphaeraceae</taxon>
        <taxon>Ascosphaera</taxon>
    </lineage>
</organism>
<dbReference type="GO" id="GO:0008270">
    <property type="term" value="F:zinc ion binding"/>
    <property type="evidence" value="ECO:0007669"/>
    <property type="project" value="InterPro"/>
</dbReference>
<feature type="region of interest" description="Disordered" evidence="6">
    <location>
        <begin position="277"/>
        <end position="300"/>
    </location>
</feature>
<dbReference type="InterPro" id="IPR001138">
    <property type="entry name" value="Zn2Cys6_DnaBD"/>
</dbReference>
<dbReference type="PANTHER" id="PTHR47783:SF1">
    <property type="entry name" value="ZN(II)2CYS6 TRANSCRIPTION FACTOR (EUROFUNG)"/>
    <property type="match status" value="1"/>
</dbReference>
<dbReference type="Proteomes" id="UP000242877">
    <property type="component" value="Unassembled WGS sequence"/>
</dbReference>
<comment type="caution">
    <text evidence="8">The sequence shown here is derived from an EMBL/GenBank/DDBJ whole genome shotgun (WGS) entry which is preliminary data.</text>
</comment>
<keyword evidence="2" id="KW-0805">Transcription regulation</keyword>
<dbReference type="PROSITE" id="PS50048">
    <property type="entry name" value="ZN2_CY6_FUNGAL_2"/>
    <property type="match status" value="1"/>
</dbReference>
<keyword evidence="4" id="KW-0804">Transcription</keyword>
<protein>
    <submittedName>
        <fullName evidence="8">C6 transcription factor</fullName>
    </submittedName>
</protein>
<accession>A0A168AJZ4</accession>
<feature type="compositionally biased region" description="Polar residues" evidence="6">
    <location>
        <begin position="99"/>
        <end position="111"/>
    </location>
</feature>
<dbReference type="OrthoDB" id="2354469at2759"/>
<feature type="compositionally biased region" description="Basic and acidic residues" evidence="6">
    <location>
        <begin position="219"/>
        <end position="229"/>
    </location>
</feature>
<dbReference type="CDD" id="cd12148">
    <property type="entry name" value="fungal_TF_MHR"/>
    <property type="match status" value="1"/>
</dbReference>
<feature type="region of interest" description="Disordered" evidence="6">
    <location>
        <begin position="186"/>
        <end position="240"/>
    </location>
</feature>
<dbReference type="AlphaFoldDB" id="A0A168AJZ4"/>
<name>A0A168AJZ4_9EURO</name>
<evidence type="ECO:0000259" key="7">
    <source>
        <dbReference type="PROSITE" id="PS50048"/>
    </source>
</evidence>
<sequence>MHIQDITHDEPFANSNHQAYRTPHSDCGDQRKSRHDASRQTIFESLSTNGSETVLSKGSQERSGAPQDKPNDKKELQPIHESPSASGMTKLHHAHHHIQSSQRSQLCPQPQQNRQIKFVSLNGLPQTKRKRIQNACRACRRRKVRCSGERPTCKTCSDHGHICDGYAEPKIYSDGLEVPLAPKVEHRRDSDGVSNLSDVPIPSALAGNVQKREIKRLKSNSENDNDHQRSKGTSNNRQLQPFAHTHVPYFRYFGPTAILPGYKQTVVQVRNSRRSFTSSATSSIQSQSSSPNPSLASRESKVMTIEESFYTIEDDREVSELVLHLCDVFFTSFGCNFPFLQRHRFMRDLKAKKIEPILVDAICAVAARFSLHPLLIKVGQELHAAEKCRHRLKTGRTTHTHHGQPFAQRAMVAVVEALDCPTLAVVQACLLIAYEQFGSNKDSGLWNYLGIAIRMAQDLGIQKVKGLKHRYGRLGLRPKDVLCGSEYTAEKVAVFAEDEPSSDNQGPGKTQGQIEEEALERERVDTFWSIFFLDRVISSGTGRPVTLLDGDLEIAFPLNKDSLLPGGLPSPFPMLLRVIHLYGRITDLLNGIEESSHVSSEILERLMNIEKDLTGVYQLLSPRLHFNVVNFQNYVKAGEGTDFILLHFWFHTLIVLLHQPTLLHSFGEQMQRLVPNTKELSISSAKTIVDILAFAELIDAKSFIGNPFTSQPIYISACAFLAEQQNNITGNVPHQQHTPREMMIASSPQENYQKCYGALKHIKLYWEGCRYIIAVLDQKAKGIVDPQLFTDEEWDGAIMESFTTPLTKAAVSRASNESKPSGSRQVSREGDTTNESSTDLMQLGATQPSNINLASGQAIGWALTGATGLEQPNVSFLYQIPASSEGASSAINSRTLDANTNAVVNAGRENTVAMDVSPSTQYSHQQRRHAHWETVGYEGRYTTSNGEEGYNHYIKFNQQDNHHRYRGLMDHTEQSMTVPAYPADIGDGATMDIGMQDVNFHDLYNNIHVSQMSKGAIGKVVPVHQADHHQRSPSLAIGGELMPLLDYLPADVLSYFGQESGEEDVAAQHARNN</sequence>
<gene>
    <name evidence="8" type="ORF">AAP_02114</name>
</gene>
<feature type="region of interest" description="Disordered" evidence="6">
    <location>
        <begin position="810"/>
        <end position="837"/>
    </location>
</feature>
<feature type="compositionally biased region" description="Polar residues" evidence="6">
    <location>
        <begin position="39"/>
        <end position="62"/>
    </location>
</feature>
<evidence type="ECO:0000256" key="5">
    <source>
        <dbReference type="ARBA" id="ARBA00023242"/>
    </source>
</evidence>
<feature type="compositionally biased region" description="Basic and acidic residues" evidence="6">
    <location>
        <begin position="1"/>
        <end position="11"/>
    </location>
</feature>
<dbReference type="Pfam" id="PF00172">
    <property type="entry name" value="Zn_clus"/>
    <property type="match status" value="1"/>
</dbReference>
<dbReference type="SUPFAM" id="SSF57701">
    <property type="entry name" value="Zn2/Cys6 DNA-binding domain"/>
    <property type="match status" value="1"/>
</dbReference>
<feature type="region of interest" description="Disordered" evidence="6">
    <location>
        <begin position="1"/>
        <end position="111"/>
    </location>
</feature>
<dbReference type="SMART" id="SM00906">
    <property type="entry name" value="Fungal_trans"/>
    <property type="match status" value="1"/>
</dbReference>
<keyword evidence="5" id="KW-0539">Nucleus</keyword>
<evidence type="ECO:0000256" key="3">
    <source>
        <dbReference type="ARBA" id="ARBA00023125"/>
    </source>
</evidence>
<evidence type="ECO:0000256" key="1">
    <source>
        <dbReference type="ARBA" id="ARBA00022723"/>
    </source>
</evidence>
<evidence type="ECO:0000313" key="8">
    <source>
        <dbReference type="EMBL" id="KZZ94021.1"/>
    </source>
</evidence>
<dbReference type="SMART" id="SM00066">
    <property type="entry name" value="GAL4"/>
    <property type="match status" value="1"/>
</dbReference>
<keyword evidence="3" id="KW-0238">DNA-binding</keyword>
<reference evidence="8 9" key="1">
    <citation type="journal article" date="2016" name="Genome Biol. Evol.">
        <title>Divergent and convergent evolution of fungal pathogenicity.</title>
        <authorList>
            <person name="Shang Y."/>
            <person name="Xiao G."/>
            <person name="Zheng P."/>
            <person name="Cen K."/>
            <person name="Zhan S."/>
            <person name="Wang C."/>
        </authorList>
    </citation>
    <scope>NUCLEOTIDE SEQUENCE [LARGE SCALE GENOMIC DNA]</scope>
    <source>
        <strain evidence="8 9">ARSEF 7405</strain>
    </source>
</reference>